<evidence type="ECO:0000313" key="1">
    <source>
        <dbReference type="EMBL" id="GMN62751.1"/>
    </source>
</evidence>
<proteinExistence type="predicted"/>
<reference evidence="1" key="1">
    <citation type="submission" date="2023-07" db="EMBL/GenBank/DDBJ databases">
        <title>draft genome sequence of fig (Ficus carica).</title>
        <authorList>
            <person name="Takahashi T."/>
            <person name="Nishimura K."/>
        </authorList>
    </citation>
    <scope>NUCLEOTIDE SEQUENCE</scope>
</reference>
<gene>
    <name evidence="1" type="ORF">TIFTF001_031823</name>
</gene>
<organism evidence="1 2">
    <name type="scientific">Ficus carica</name>
    <name type="common">Common fig</name>
    <dbReference type="NCBI Taxonomy" id="3494"/>
    <lineage>
        <taxon>Eukaryota</taxon>
        <taxon>Viridiplantae</taxon>
        <taxon>Streptophyta</taxon>
        <taxon>Embryophyta</taxon>
        <taxon>Tracheophyta</taxon>
        <taxon>Spermatophyta</taxon>
        <taxon>Magnoliopsida</taxon>
        <taxon>eudicotyledons</taxon>
        <taxon>Gunneridae</taxon>
        <taxon>Pentapetalae</taxon>
        <taxon>rosids</taxon>
        <taxon>fabids</taxon>
        <taxon>Rosales</taxon>
        <taxon>Moraceae</taxon>
        <taxon>Ficeae</taxon>
        <taxon>Ficus</taxon>
    </lineage>
</organism>
<keyword evidence="2" id="KW-1185">Reference proteome</keyword>
<comment type="caution">
    <text evidence="1">The sequence shown here is derived from an EMBL/GenBank/DDBJ whole genome shotgun (WGS) entry which is preliminary data.</text>
</comment>
<dbReference type="AlphaFoldDB" id="A0AA88J6Z7"/>
<sequence length="216" mass="24801">MLNLILTTEIGAPSLTAKCISGLAMLLLRQWRFFVNNIQVEIEDKDRDEMILGWGWGRESIPQPNPARSGVIPTFKVSFSQLDLRRQRQCLLQQCPHLLQRVSDARGGGKLGLVLRVSTTTKCGFHDCAFTIVFKKTVVENAQKHGAEKNFRKPPWKWVLPRRFLVTVVEPSWKHGCFHDGFKNRRGITHFHDRLLKTVVEATRFHDGFEKLVVDV</sequence>
<protein>
    <submittedName>
        <fullName evidence="1">Uncharacterized protein</fullName>
    </submittedName>
</protein>
<dbReference type="EMBL" id="BTGU01000134">
    <property type="protein sequence ID" value="GMN62751.1"/>
    <property type="molecule type" value="Genomic_DNA"/>
</dbReference>
<name>A0AA88J6Z7_FICCA</name>
<dbReference type="Proteomes" id="UP001187192">
    <property type="component" value="Unassembled WGS sequence"/>
</dbReference>
<evidence type="ECO:0000313" key="2">
    <source>
        <dbReference type="Proteomes" id="UP001187192"/>
    </source>
</evidence>
<accession>A0AA88J6Z7</accession>